<evidence type="ECO:0000256" key="8">
    <source>
        <dbReference type="ARBA" id="ARBA00022723"/>
    </source>
</evidence>
<evidence type="ECO:0000313" key="21">
    <source>
        <dbReference type="Proteomes" id="UP000494163"/>
    </source>
</evidence>
<comment type="cofactor">
    <cofactor evidence="1">
        <name>Mn(2+)</name>
        <dbReference type="ChEBI" id="CHEBI:29035"/>
    </cofactor>
</comment>
<evidence type="ECO:0000256" key="4">
    <source>
        <dbReference type="ARBA" id="ARBA00012513"/>
    </source>
</evidence>
<dbReference type="PROSITE" id="PS51190">
    <property type="entry name" value="FATC"/>
    <property type="match status" value="1"/>
</dbReference>
<dbReference type="InterPro" id="IPR011009">
    <property type="entry name" value="Kinase-like_dom_sf"/>
</dbReference>
<dbReference type="GO" id="GO:0005524">
    <property type="term" value="F:ATP binding"/>
    <property type="evidence" value="ECO:0007669"/>
    <property type="project" value="UniProtKB-KW"/>
</dbReference>
<dbReference type="GO" id="GO:0031932">
    <property type="term" value="C:TORC2 complex"/>
    <property type="evidence" value="ECO:0007669"/>
    <property type="project" value="TreeGrafter"/>
</dbReference>
<dbReference type="EC" id="2.7.11.1" evidence="4"/>
<dbReference type="PROSITE" id="PS50290">
    <property type="entry name" value="PI3_4_KINASE_3"/>
    <property type="match status" value="1"/>
</dbReference>
<dbReference type="PANTHER" id="PTHR11139">
    <property type="entry name" value="ATAXIA TELANGIECTASIA MUTATED ATM -RELATED"/>
    <property type="match status" value="1"/>
</dbReference>
<dbReference type="OMA" id="AFECHFT"/>
<dbReference type="GO" id="GO:0031929">
    <property type="term" value="P:TOR signaling"/>
    <property type="evidence" value="ECO:0007669"/>
    <property type="project" value="TreeGrafter"/>
</dbReference>
<keyword evidence="21" id="KW-1185">Reference proteome</keyword>
<gene>
    <name evidence="20" type="ORF">Dbus_chrXg1091</name>
</gene>
<evidence type="ECO:0000313" key="20">
    <source>
        <dbReference type="EMBL" id="ALC49235.1"/>
    </source>
</evidence>
<dbReference type="GO" id="GO:0000184">
    <property type="term" value="P:nuclear-transcribed mRNA catabolic process, nonsense-mediated decay"/>
    <property type="evidence" value="ECO:0007669"/>
    <property type="project" value="UniProtKB-KW"/>
</dbReference>
<evidence type="ECO:0000259" key="18">
    <source>
        <dbReference type="PROSITE" id="PS51189"/>
    </source>
</evidence>
<dbReference type="Gene3D" id="3.30.1010.10">
    <property type="entry name" value="Phosphatidylinositol 3-kinase Catalytic Subunit, Chain A, domain 4"/>
    <property type="match status" value="1"/>
</dbReference>
<sequence length="3027" mass="342057">MSTIIRRLPNESNVSAALELCGKLELSVRLPVNMGYLSRTFDSILDGMLLALKTCPPPVQEKCSKILGLMGYINRMGFNSYEQFIMHNYRNNKRLQKYLILALQETLSCDTNCELHMHTEKLMRLLKDLLEGAENAENFTSISTCLVQFANNYRNVFERHFTDVVDIIIGWQLELAQPQSLRTHCYHVLEKLTPYFAKKLDFGFGLLTQFVEDITALDRSERLGERVAAFVGAFNSLFKCLNRLHINCESIVAMALNHLVEIMPLLLQLKDMQEQDHEALHNINELLCLCLLNNYALPTANTLGQLLPLQLEQLQQFSKQLQRSCLYLLYVTVRKLRAKLPAALVPYIFQGPDKSQSMWLAALRLRSTEPAHKLLLRTCQETLLIKNVPLLQQAYKQLVLDVNECVEQLAAEEQQQHASYEASLLLIFHMSALCALAKQTSSIIGMYACKPAILELLIGNCRAADLALWSGHADTHNAILQLLVQHCQANHNFRNNSSLLRERDSNSPTALSFARILQFLAQCLQQAAQLAAPNLKLLLNWTQGLLLSCQPCAAVLLQQADFLSICSSIAGQTAQLAPLECAGCIQQVLDFGSATLGEDLLLLYHKTALEQAQQLNARVQLTYGKLYAQLPLHLSIIRSMPQLRLHGRLSALNQSCTVQENTFRDFFEQLQAPEQRAFNDCLPGLYQRISAQLPAAEREQRSQLLASAWLQFEAARFCVNQKLRTPLGKPQETFLAFEAIIMRYARWLSGCAKSPECEALNELSLQQLCNIRSNLSVLLGFLDALEKLIYNAAEGSAFALRVPDKPVAAFFRLNNPTCQSWFNRIRMHVIVIAMHCQQPELVIRYAQQILLTQKLQESCCSQALVYLAWAYVCCSEADSLRGLLEWPRVKNDKCYQWLQYAAEQAAGRREQAAAGYKMLLDKEKSKDRESEEQQLLEPQTRQFVVAMLVECLQSTGQWQQLLQLKREEQANGGGGYNAFLQQQSGELNALEQLLSQREQQQQPQLSAQLLQLTQWPEPAGQASFSNCYAREQLDKRLLQQLQAPTAAAASSTQQLLHANWQESLLQASCSQQLWQQLMLLKYIAQHVQQPRTAQLELLPLSSSNRFELSSALLMRCLNWTQLLQSTHCSNETLMQLYLDTAAMAREEGNQQTSQSMLQLYFGQSLPQLTQQLLSQQLQPKALHAYGELAKCLHAQQLQCLELSSINVCAALCLSWQQQPAAAADVNISADLLLMLSEWISARSNSGLGTKLSPMLQQLLEQLPACPLTSSDTQPINLAHGERLVLRLINASMQQRPHNEAALLAYGNWCYRWGKKIVDSGCVLSATAVQSIERKLKLSLTEEQLQQLQQALSLDSSQCEGEGVAVESDAHCEQRLRALSWLQQQPTCLLECIVQLGRQANAHSFDYYRQAARAYFQYLSLKSSESSELAHSNLVTTTLRLLRLIVKHAGGLQEVLQQGLQTTPIGPWKVIIPQLFSRLNHHEPYVRQSVRALLCRLAQRYPQLVTFPAVVGANRELQALPVGATEAESNSYACLLQDLSKQAPELVQHVQLLVKELRRVCLLWDEYWLHAMAQIYNGYAARVAMLSSEFAPSNLLGKQQRFDSWRPQILKDLLAVNAFTSRAPETSYERNFKRRFDSCIQQTLHAMQSSAYPACWEQLKQLYNVLQHNLMRGSSNTLRTQGISPVLCELKHMRISMPGLDASGAAQPVLIERVDNLVCILLTKTKPKKIAFYGSNGQRYTFLFKGLEDLHLDERIMQFLAISNAIMANKEDARAAGQLSIDYRAHHYSVIPLGPQSGLISWVDGLTPLFALYKKWQQRQPQSTAPAAARRLTDLYYNKLSPLLAKHNLHVSDPRRQWPLAALRQVLSELTHETPGELLTRELWLQATNAAEWRHSVRCYTMCMSVMSVIGYVIGLGDRHLDNMLINLSSGHIMHIDYNVCFEKGRTLRIPERVPFRLTQNLINAFGITGIEGAFRYGCEYVLKVMRKERETLLTLLEAFVYDPLVDWTVNDETAAMRRAIQAKPTPAVAEVSSELKCSNSSKKDKAKCKLQDWDSKRRHLLGKLKQCQKYWNKYKTDILAQLTAMLMEIKQLQSMQEQRGGKEQQLVELNQRSALIAEIKTLGTAMESHSFNSASKRFATKQQHAQALAELAVQSAADYEVVRATLNNYHRAVEQQQLAQFNASLLQFKLEGSSSWHNEYLALRDVLQLHLAAATLESYESTRSQIDEQLAQLHNLGLQAVEQLLQYAAIMCYYPQQRQQQQNIYMQFSECYTQQVATPSATIVTGEQARATASCLQSVWLQLNCQLHQLTQQFANDQLLTQTQTPAASLLAGLQQSGCTQAQLHTALARSLDASTSVLSSYELAAVQDAKLTQLQLRHIQLVHSMCQGLLQSQLPEQSQQTLSQLQAPLAALLQLQHCFEHELPASMFRLLANWEQLQELLKLDAAALGELFATAAAAAKTPTQLTLLQQFMLSLQPARTQFDALAKALEQLARSIKLSMDETQQARSQPCQDLGILKYSSAELSDAMFFGLVRQTLRAARSCDVRLMARPVQSFVQRMQQKYLVGVVPCVAYAFYSSSSSSSQQLELSSSECPAEIYQMTAALMAALQSDAMLQQQQCDIALLNQQIELLTLVATAHYWAHEEALTLEGGGELNCAHILSRQKVCEAIGESWQLLEQGVQRLEHLQCLLATQLEQLQQQRSNWNRNHIDSMLRNEQTQHELANKQLELIGELSKCASAVCCVEQAGSVAAEEQLRRSMQHWLQLYKQCQTSSAKISAVEEALVQMLNPEGNVNSCWLENMHGLLEDYTCKLQRELAEVEVAQQQSHDALLVQLKETQKLLEHMPRIYMRNILPETELEAESEKLMPLDIQLLAGHLRDAQRTLMNFFQGLLELRKDMLSCERCDLLTSQGLASWQQQLLELRHTCDYNVDEFFKSIEQFLQHAADGEAIAYETFTHTKGAVVNLHEQKRNAYGVSVWKKIRMKLEGRDPDCNQRTTVAEQVDYIIGEAINPDNLAVLYEGWTPWV</sequence>
<keyword evidence="8" id="KW-0479">Metal-binding</keyword>
<dbReference type="InterPro" id="IPR036940">
    <property type="entry name" value="PI3/4_kinase_cat_sf"/>
</dbReference>
<evidence type="ECO:0000256" key="6">
    <source>
        <dbReference type="ARBA" id="ARBA00022527"/>
    </source>
</evidence>
<dbReference type="InterPro" id="IPR016024">
    <property type="entry name" value="ARM-type_fold"/>
</dbReference>
<accession>A0A0M4EVF0</accession>
<dbReference type="Gene3D" id="1.10.1070.11">
    <property type="entry name" value="Phosphatidylinositol 3-/4-kinase, catalytic domain"/>
    <property type="match status" value="1"/>
</dbReference>
<organism evidence="20 21">
    <name type="scientific">Drosophila busckii</name>
    <name type="common">Fruit fly</name>
    <dbReference type="NCBI Taxonomy" id="30019"/>
    <lineage>
        <taxon>Eukaryota</taxon>
        <taxon>Metazoa</taxon>
        <taxon>Ecdysozoa</taxon>
        <taxon>Arthropoda</taxon>
        <taxon>Hexapoda</taxon>
        <taxon>Insecta</taxon>
        <taxon>Pterygota</taxon>
        <taxon>Neoptera</taxon>
        <taxon>Endopterygota</taxon>
        <taxon>Diptera</taxon>
        <taxon>Brachycera</taxon>
        <taxon>Muscomorpha</taxon>
        <taxon>Ephydroidea</taxon>
        <taxon>Drosophilidae</taxon>
        <taxon>Drosophila</taxon>
    </lineage>
</organism>
<feature type="domain" description="FATC" evidence="19">
    <location>
        <begin position="2995"/>
        <end position="3027"/>
    </location>
</feature>
<dbReference type="SMART" id="SM00146">
    <property type="entry name" value="PI3Kc"/>
    <property type="match status" value="1"/>
</dbReference>
<dbReference type="PROSITE" id="PS51189">
    <property type="entry name" value="FAT"/>
    <property type="match status" value="1"/>
</dbReference>
<dbReference type="EMBL" id="CP012528">
    <property type="protein sequence ID" value="ALC49235.1"/>
    <property type="molecule type" value="Genomic_DNA"/>
</dbReference>
<evidence type="ECO:0000256" key="7">
    <source>
        <dbReference type="ARBA" id="ARBA00022679"/>
    </source>
</evidence>
<evidence type="ECO:0000256" key="12">
    <source>
        <dbReference type="ARBA" id="ARBA00023161"/>
    </source>
</evidence>
<evidence type="ECO:0000259" key="19">
    <source>
        <dbReference type="PROSITE" id="PS51190"/>
    </source>
</evidence>
<evidence type="ECO:0000256" key="14">
    <source>
        <dbReference type="ARBA" id="ARBA00047899"/>
    </source>
</evidence>
<comment type="similarity">
    <text evidence="3">Belongs to the PI3/PI4-kinase family.</text>
</comment>
<keyword evidence="7" id="KW-0808">Transferase</keyword>
<feature type="domain" description="PI3K/PI4K catalytic" evidence="17">
    <location>
        <begin position="1713"/>
        <end position="2046"/>
    </location>
</feature>
<evidence type="ECO:0000259" key="17">
    <source>
        <dbReference type="PROSITE" id="PS50290"/>
    </source>
</evidence>
<dbReference type="Proteomes" id="UP000494163">
    <property type="component" value="Chromosome X"/>
</dbReference>
<dbReference type="Pfam" id="PF15785">
    <property type="entry name" value="SMG1"/>
    <property type="match status" value="1"/>
</dbReference>
<feature type="domain" description="FAT" evidence="18">
    <location>
        <begin position="1063"/>
        <end position="1514"/>
    </location>
</feature>
<keyword evidence="10" id="KW-0418">Kinase</keyword>
<dbReference type="SUPFAM" id="SSF56112">
    <property type="entry name" value="Protein kinase-like (PK-like)"/>
    <property type="match status" value="1"/>
</dbReference>
<evidence type="ECO:0000256" key="3">
    <source>
        <dbReference type="ARBA" id="ARBA00011031"/>
    </source>
</evidence>
<keyword evidence="13" id="KW-0464">Manganese</keyword>
<dbReference type="OrthoDB" id="10065496at2759"/>
<keyword evidence="12" id="KW-0866">Nonsense-mediated mRNA decay</keyword>
<dbReference type="SUPFAM" id="SSF48371">
    <property type="entry name" value="ARM repeat"/>
    <property type="match status" value="2"/>
</dbReference>
<evidence type="ECO:0000256" key="9">
    <source>
        <dbReference type="ARBA" id="ARBA00022741"/>
    </source>
</evidence>
<proteinExistence type="inferred from homology"/>
<name>A0A0M4EVF0_DROBS</name>
<protein>
    <recommendedName>
        <fullName evidence="4">non-specific serine/threonine protein kinase</fullName>
        <ecNumber evidence="4">2.7.11.1</ecNumber>
    </recommendedName>
</protein>
<dbReference type="GO" id="GO:0016242">
    <property type="term" value="P:negative regulation of macroautophagy"/>
    <property type="evidence" value="ECO:0007669"/>
    <property type="project" value="TreeGrafter"/>
</dbReference>
<evidence type="ECO:0000256" key="16">
    <source>
        <dbReference type="ARBA" id="ARBA00064141"/>
    </source>
</evidence>
<evidence type="ECO:0000256" key="1">
    <source>
        <dbReference type="ARBA" id="ARBA00001936"/>
    </source>
</evidence>
<dbReference type="FunFam" id="3.30.1010.10:FF:000026">
    <property type="entry name" value="Serine/threonine-protein kinase smg-1"/>
    <property type="match status" value="1"/>
</dbReference>
<keyword evidence="9" id="KW-0547">Nucleotide-binding</keyword>
<comment type="catalytic activity">
    <reaction evidence="15">
        <text>L-seryl-[protein] + ATP = O-phospho-L-seryl-[protein] + ADP + H(+)</text>
        <dbReference type="Rhea" id="RHEA:17989"/>
        <dbReference type="Rhea" id="RHEA-COMP:9863"/>
        <dbReference type="Rhea" id="RHEA-COMP:11604"/>
        <dbReference type="ChEBI" id="CHEBI:15378"/>
        <dbReference type="ChEBI" id="CHEBI:29999"/>
        <dbReference type="ChEBI" id="CHEBI:30616"/>
        <dbReference type="ChEBI" id="CHEBI:83421"/>
        <dbReference type="ChEBI" id="CHEBI:456216"/>
        <dbReference type="EC" id="2.7.11.1"/>
    </reaction>
</comment>
<evidence type="ECO:0000256" key="2">
    <source>
        <dbReference type="ARBA" id="ARBA00004496"/>
    </source>
</evidence>
<dbReference type="CDD" id="cd05170">
    <property type="entry name" value="PIKKc_SMG1"/>
    <property type="match status" value="1"/>
</dbReference>
<dbReference type="PANTHER" id="PTHR11139:SF119">
    <property type="entry name" value="SERINE_THREONINE-PROTEIN KINASE SMG1"/>
    <property type="match status" value="1"/>
</dbReference>
<dbReference type="Pfam" id="PF02260">
    <property type="entry name" value="FATC"/>
    <property type="match status" value="1"/>
</dbReference>
<dbReference type="InterPro" id="IPR039414">
    <property type="entry name" value="SMG1_PIKKc"/>
</dbReference>
<dbReference type="GO" id="GO:0005737">
    <property type="term" value="C:cytoplasm"/>
    <property type="evidence" value="ECO:0007669"/>
    <property type="project" value="UniProtKB-SubCell"/>
</dbReference>
<keyword evidence="6" id="KW-0723">Serine/threonine-protein kinase</keyword>
<dbReference type="Pfam" id="PF00454">
    <property type="entry name" value="PI3_PI4_kinase"/>
    <property type="match status" value="1"/>
</dbReference>
<dbReference type="GO" id="GO:0005634">
    <property type="term" value="C:nucleus"/>
    <property type="evidence" value="ECO:0007669"/>
    <property type="project" value="TreeGrafter"/>
</dbReference>
<dbReference type="STRING" id="30019.A0A0M4EVF0"/>
<keyword evidence="5" id="KW-0963">Cytoplasm</keyword>
<evidence type="ECO:0000256" key="5">
    <source>
        <dbReference type="ARBA" id="ARBA00022490"/>
    </source>
</evidence>
<comment type="subcellular location">
    <subcellularLocation>
        <location evidence="2">Cytoplasm</location>
    </subcellularLocation>
</comment>
<evidence type="ECO:0000256" key="15">
    <source>
        <dbReference type="ARBA" id="ARBA00048679"/>
    </source>
</evidence>
<evidence type="ECO:0000256" key="11">
    <source>
        <dbReference type="ARBA" id="ARBA00022840"/>
    </source>
</evidence>
<evidence type="ECO:0000256" key="13">
    <source>
        <dbReference type="ARBA" id="ARBA00023211"/>
    </source>
</evidence>
<dbReference type="GO" id="GO:0004674">
    <property type="term" value="F:protein serine/threonine kinase activity"/>
    <property type="evidence" value="ECO:0007669"/>
    <property type="project" value="UniProtKB-KW"/>
</dbReference>
<dbReference type="GO" id="GO:0031931">
    <property type="term" value="C:TORC1 complex"/>
    <property type="evidence" value="ECO:0007669"/>
    <property type="project" value="TreeGrafter"/>
</dbReference>
<dbReference type="SMART" id="SM01345">
    <property type="entry name" value="Rapamycin_bind"/>
    <property type="match status" value="1"/>
</dbReference>
<reference evidence="20 21" key="1">
    <citation type="submission" date="2015-08" db="EMBL/GenBank/DDBJ databases">
        <title>Ancestral chromatin configuration constrains chromatin evolution on differentiating sex chromosomes in Drosophila.</title>
        <authorList>
            <person name="Zhou Q."/>
            <person name="Bachtrog D."/>
        </authorList>
    </citation>
    <scope>NUCLEOTIDE SEQUENCE [LARGE SCALE GENOMIC DNA]</scope>
    <source>
        <tissue evidence="20">Whole larvae</tissue>
    </source>
</reference>
<dbReference type="InterPro" id="IPR014009">
    <property type="entry name" value="PIK_FAT"/>
</dbReference>
<evidence type="ECO:0000256" key="10">
    <source>
        <dbReference type="ARBA" id="ARBA00022777"/>
    </source>
</evidence>
<keyword evidence="11" id="KW-0067">ATP-binding</keyword>
<dbReference type="InterPro" id="IPR031559">
    <property type="entry name" value="SMG1"/>
</dbReference>
<comment type="subunit">
    <text evidence="16">Component of a post-splicing multiprotein NMD complex.</text>
</comment>
<dbReference type="SMART" id="SM01343">
    <property type="entry name" value="FATC"/>
    <property type="match status" value="1"/>
</dbReference>
<dbReference type="InterPro" id="IPR003152">
    <property type="entry name" value="FATC_dom"/>
</dbReference>
<dbReference type="InterPro" id="IPR000403">
    <property type="entry name" value="PI3/4_kinase_cat_dom"/>
</dbReference>
<comment type="catalytic activity">
    <reaction evidence="14">
        <text>L-threonyl-[protein] + ATP = O-phospho-L-threonyl-[protein] + ADP + H(+)</text>
        <dbReference type="Rhea" id="RHEA:46608"/>
        <dbReference type="Rhea" id="RHEA-COMP:11060"/>
        <dbReference type="Rhea" id="RHEA-COMP:11605"/>
        <dbReference type="ChEBI" id="CHEBI:15378"/>
        <dbReference type="ChEBI" id="CHEBI:30013"/>
        <dbReference type="ChEBI" id="CHEBI:30616"/>
        <dbReference type="ChEBI" id="CHEBI:61977"/>
        <dbReference type="ChEBI" id="CHEBI:456216"/>
        <dbReference type="EC" id="2.7.11.1"/>
    </reaction>
</comment>
<dbReference type="InterPro" id="IPR050517">
    <property type="entry name" value="DDR_Repair_Kinase"/>
</dbReference>
<dbReference type="GO" id="GO:0046872">
    <property type="term" value="F:metal ion binding"/>
    <property type="evidence" value="ECO:0007669"/>
    <property type="project" value="UniProtKB-KW"/>
</dbReference>